<organism evidence="3 4">
    <name type="scientific">Trifolium subterraneum</name>
    <name type="common">Subterranean clover</name>
    <dbReference type="NCBI Taxonomy" id="3900"/>
    <lineage>
        <taxon>Eukaryota</taxon>
        <taxon>Viridiplantae</taxon>
        <taxon>Streptophyta</taxon>
        <taxon>Embryophyta</taxon>
        <taxon>Tracheophyta</taxon>
        <taxon>Spermatophyta</taxon>
        <taxon>Magnoliopsida</taxon>
        <taxon>eudicotyledons</taxon>
        <taxon>Gunneridae</taxon>
        <taxon>Pentapetalae</taxon>
        <taxon>rosids</taxon>
        <taxon>fabids</taxon>
        <taxon>Fabales</taxon>
        <taxon>Fabaceae</taxon>
        <taxon>Papilionoideae</taxon>
        <taxon>50 kb inversion clade</taxon>
        <taxon>NPAAA clade</taxon>
        <taxon>Hologalegina</taxon>
        <taxon>IRL clade</taxon>
        <taxon>Trifolieae</taxon>
        <taxon>Trifolium</taxon>
    </lineage>
</organism>
<protein>
    <recommendedName>
        <fullName evidence="2">Isochorismatase-like domain-containing protein</fullName>
    </recommendedName>
</protein>
<keyword evidence="4" id="KW-1185">Reference proteome</keyword>
<evidence type="ECO:0000313" key="3">
    <source>
        <dbReference type="EMBL" id="GAU22316.1"/>
    </source>
</evidence>
<feature type="domain" description="Isochorismatase-like" evidence="2">
    <location>
        <begin position="34"/>
        <end position="81"/>
    </location>
</feature>
<dbReference type="Pfam" id="PF00857">
    <property type="entry name" value="Isochorismatase"/>
    <property type="match status" value="1"/>
</dbReference>
<proteinExistence type="inferred from homology"/>
<dbReference type="InterPro" id="IPR036380">
    <property type="entry name" value="Isochorismatase-like_sf"/>
</dbReference>
<dbReference type="SUPFAM" id="SSF52499">
    <property type="entry name" value="Isochorismatase-like hydrolases"/>
    <property type="match status" value="1"/>
</dbReference>
<evidence type="ECO:0000256" key="1">
    <source>
        <dbReference type="ARBA" id="ARBA00006336"/>
    </source>
</evidence>
<dbReference type="Proteomes" id="UP000242715">
    <property type="component" value="Unassembled WGS sequence"/>
</dbReference>
<evidence type="ECO:0000313" key="4">
    <source>
        <dbReference type="Proteomes" id="UP000242715"/>
    </source>
</evidence>
<sequence>MTGRNNVANLYGPAKIEGVFKIDPLGMTENWNKTALLVIDIQKDFIDQESPMRLKGAIDIVPNVIKAVEVARQRGIFIVWVIN</sequence>
<dbReference type="OrthoDB" id="1739143at2759"/>
<dbReference type="Gene3D" id="3.40.50.850">
    <property type="entry name" value="Isochorismatase-like"/>
    <property type="match status" value="1"/>
</dbReference>
<comment type="similarity">
    <text evidence="1">Belongs to the isochorismatase family.</text>
</comment>
<accession>A0A2Z6LU37</accession>
<gene>
    <name evidence="3" type="ORF">TSUD_261160</name>
</gene>
<reference evidence="4" key="1">
    <citation type="journal article" date="2017" name="Front. Plant Sci.">
        <title>Climate Clever Clovers: New Paradigm to Reduce the Environmental Footprint of Ruminants by Breeding Low Methanogenic Forages Utilizing Haplotype Variation.</title>
        <authorList>
            <person name="Kaur P."/>
            <person name="Appels R."/>
            <person name="Bayer P.E."/>
            <person name="Keeble-Gagnere G."/>
            <person name="Wang J."/>
            <person name="Hirakawa H."/>
            <person name="Shirasawa K."/>
            <person name="Vercoe P."/>
            <person name="Stefanova K."/>
            <person name="Durmic Z."/>
            <person name="Nichols P."/>
            <person name="Revell C."/>
            <person name="Isobe S.N."/>
            <person name="Edwards D."/>
            <person name="Erskine W."/>
        </authorList>
    </citation>
    <scope>NUCLEOTIDE SEQUENCE [LARGE SCALE GENOMIC DNA]</scope>
    <source>
        <strain evidence="4">cv. Daliak</strain>
    </source>
</reference>
<name>A0A2Z6LU37_TRISU</name>
<dbReference type="InterPro" id="IPR000868">
    <property type="entry name" value="Isochorismatase-like_dom"/>
</dbReference>
<dbReference type="PANTHER" id="PTHR47044">
    <property type="entry name" value="OS02G0276400 PROTEIN"/>
    <property type="match status" value="1"/>
</dbReference>
<dbReference type="EMBL" id="DF973244">
    <property type="protein sequence ID" value="GAU22316.1"/>
    <property type="molecule type" value="Genomic_DNA"/>
</dbReference>
<evidence type="ECO:0000259" key="2">
    <source>
        <dbReference type="Pfam" id="PF00857"/>
    </source>
</evidence>
<dbReference type="AlphaFoldDB" id="A0A2Z6LU37"/>